<proteinExistence type="predicted"/>
<dbReference type="GO" id="GO:0004842">
    <property type="term" value="F:ubiquitin-protein transferase activity"/>
    <property type="evidence" value="ECO:0007669"/>
    <property type="project" value="TreeGrafter"/>
</dbReference>
<gene>
    <name evidence="5" type="ORF">GWK36_05775</name>
</gene>
<dbReference type="KEGG" id="cjap:GWK36_05775"/>
<keyword evidence="4" id="KW-0732">Signal</keyword>
<organism evidence="5 6">
    <name type="scientific">Caldichromatium japonicum</name>
    <dbReference type="NCBI Taxonomy" id="2699430"/>
    <lineage>
        <taxon>Bacteria</taxon>
        <taxon>Pseudomonadati</taxon>
        <taxon>Pseudomonadota</taxon>
        <taxon>Gammaproteobacteria</taxon>
        <taxon>Chromatiales</taxon>
        <taxon>Chromatiaceae</taxon>
        <taxon>Caldichromatium</taxon>
    </lineage>
</organism>
<evidence type="ECO:0000256" key="2">
    <source>
        <dbReference type="ARBA" id="ARBA00023043"/>
    </source>
</evidence>
<sequence>MNRFHPSLTLLLLLALLAACGPADQGEGVADGNSPLIEAAEQGDLAAVEQLLARHVNPDPRTECGWTPLMKAALNGHVAIVERLLQAGARVDAEDIGGYTALMVAAQNNHAAIVELLLKRGAQINRQERTKGWTAMIWAAKQGHTSTVKILLQYGADPRIRDLEGKSAADWAQAESHPEVLALLR</sequence>
<evidence type="ECO:0000256" key="4">
    <source>
        <dbReference type="SAM" id="SignalP"/>
    </source>
</evidence>
<evidence type="ECO:0000256" key="3">
    <source>
        <dbReference type="PROSITE-ProRule" id="PRU00023"/>
    </source>
</evidence>
<dbReference type="EMBL" id="CP048029">
    <property type="protein sequence ID" value="QIK37569.1"/>
    <property type="molecule type" value="Genomic_DNA"/>
</dbReference>
<evidence type="ECO:0000256" key="1">
    <source>
        <dbReference type="ARBA" id="ARBA00022737"/>
    </source>
</evidence>
<protein>
    <submittedName>
        <fullName evidence="5">Ankyrin repeat domain-containing protein</fullName>
    </submittedName>
</protein>
<keyword evidence="6" id="KW-1185">Reference proteome</keyword>
<dbReference type="Proteomes" id="UP000502699">
    <property type="component" value="Chromosome"/>
</dbReference>
<dbReference type="PANTHER" id="PTHR24171">
    <property type="entry name" value="ANKYRIN REPEAT DOMAIN-CONTAINING PROTEIN 39-RELATED"/>
    <property type="match status" value="1"/>
</dbReference>
<feature type="repeat" description="ANK" evidence="3">
    <location>
        <begin position="64"/>
        <end position="96"/>
    </location>
</feature>
<dbReference type="AlphaFoldDB" id="A0A6G7VBY3"/>
<feature type="repeat" description="ANK" evidence="3">
    <location>
        <begin position="131"/>
        <end position="163"/>
    </location>
</feature>
<dbReference type="SMART" id="SM00248">
    <property type="entry name" value="ANK"/>
    <property type="match status" value="4"/>
</dbReference>
<evidence type="ECO:0000313" key="5">
    <source>
        <dbReference type="EMBL" id="QIK37569.1"/>
    </source>
</evidence>
<reference evidence="6" key="1">
    <citation type="submission" date="2020-01" db="EMBL/GenBank/DDBJ databases">
        <title>Caldichromatium gen. nov., sp. nov., a thermophilic purple sulfur bacterium member of the family Chromatiaceae isolated from Nakabusa hot spring, Japan.</title>
        <authorList>
            <person name="Saini M.K."/>
            <person name="Hanada S."/>
            <person name="Tank M."/>
        </authorList>
    </citation>
    <scope>NUCLEOTIDE SEQUENCE [LARGE SCALE GENOMIC DNA]</scope>
    <source>
        <strain evidence="6">No.7</strain>
    </source>
</reference>
<feature type="signal peptide" evidence="4">
    <location>
        <begin position="1"/>
        <end position="25"/>
    </location>
</feature>
<dbReference type="RefSeq" id="WP_166270334.1">
    <property type="nucleotide sequence ID" value="NZ_CP048029.1"/>
</dbReference>
<keyword evidence="2 3" id="KW-0040">ANK repeat</keyword>
<feature type="chain" id="PRO_5026117090" evidence="4">
    <location>
        <begin position="26"/>
        <end position="185"/>
    </location>
</feature>
<keyword evidence="1" id="KW-0677">Repeat</keyword>
<feature type="repeat" description="ANK" evidence="3">
    <location>
        <begin position="31"/>
        <end position="63"/>
    </location>
</feature>
<name>A0A6G7VBY3_9GAMM</name>
<dbReference type="Gene3D" id="1.25.40.20">
    <property type="entry name" value="Ankyrin repeat-containing domain"/>
    <property type="match status" value="2"/>
</dbReference>
<dbReference type="PROSITE" id="PS51257">
    <property type="entry name" value="PROKAR_LIPOPROTEIN"/>
    <property type="match status" value="1"/>
</dbReference>
<dbReference type="InterPro" id="IPR002110">
    <property type="entry name" value="Ankyrin_rpt"/>
</dbReference>
<dbReference type="GO" id="GO:0085020">
    <property type="term" value="P:protein K6-linked ubiquitination"/>
    <property type="evidence" value="ECO:0007669"/>
    <property type="project" value="TreeGrafter"/>
</dbReference>
<dbReference type="InterPro" id="IPR036770">
    <property type="entry name" value="Ankyrin_rpt-contain_sf"/>
</dbReference>
<evidence type="ECO:0000313" key="6">
    <source>
        <dbReference type="Proteomes" id="UP000502699"/>
    </source>
</evidence>
<accession>A0A6G7VBY3</accession>
<dbReference type="Pfam" id="PF12796">
    <property type="entry name" value="Ank_2"/>
    <property type="match status" value="2"/>
</dbReference>
<dbReference type="SUPFAM" id="SSF48403">
    <property type="entry name" value="Ankyrin repeat"/>
    <property type="match status" value="1"/>
</dbReference>
<dbReference type="PRINTS" id="PR01415">
    <property type="entry name" value="ANKYRIN"/>
</dbReference>
<dbReference type="PANTHER" id="PTHR24171:SF8">
    <property type="entry name" value="BRCA1-ASSOCIATED RING DOMAIN PROTEIN 1"/>
    <property type="match status" value="1"/>
</dbReference>
<dbReference type="PROSITE" id="PS50088">
    <property type="entry name" value="ANK_REPEAT"/>
    <property type="match status" value="4"/>
</dbReference>
<dbReference type="PROSITE" id="PS50297">
    <property type="entry name" value="ANK_REP_REGION"/>
    <property type="match status" value="3"/>
</dbReference>
<feature type="repeat" description="ANK" evidence="3">
    <location>
        <begin position="97"/>
        <end position="129"/>
    </location>
</feature>